<keyword evidence="3" id="KW-0813">Transport</keyword>
<evidence type="ECO:0000256" key="11">
    <source>
        <dbReference type="SAM" id="MobiDB-lite"/>
    </source>
</evidence>
<feature type="transmembrane region" description="Helical" evidence="12">
    <location>
        <begin position="107"/>
        <end position="126"/>
    </location>
</feature>
<dbReference type="GO" id="GO:0015252">
    <property type="term" value="F:proton channel activity"/>
    <property type="evidence" value="ECO:0007669"/>
    <property type="project" value="InterPro"/>
</dbReference>
<dbReference type="Proteomes" id="UP000440578">
    <property type="component" value="Unassembled WGS sequence"/>
</dbReference>
<evidence type="ECO:0000256" key="5">
    <source>
        <dbReference type="ARBA" id="ARBA00022692"/>
    </source>
</evidence>
<evidence type="ECO:0000256" key="1">
    <source>
        <dbReference type="ARBA" id="ARBA00004651"/>
    </source>
</evidence>
<organism evidence="13 14">
    <name type="scientific">Amphibalanus amphitrite</name>
    <name type="common">Striped barnacle</name>
    <name type="synonym">Balanus amphitrite</name>
    <dbReference type="NCBI Taxonomy" id="1232801"/>
    <lineage>
        <taxon>Eukaryota</taxon>
        <taxon>Metazoa</taxon>
        <taxon>Ecdysozoa</taxon>
        <taxon>Arthropoda</taxon>
        <taxon>Crustacea</taxon>
        <taxon>Multicrustacea</taxon>
        <taxon>Cirripedia</taxon>
        <taxon>Thoracica</taxon>
        <taxon>Thoracicalcarea</taxon>
        <taxon>Balanomorpha</taxon>
        <taxon>Balanoidea</taxon>
        <taxon>Balanidae</taxon>
        <taxon>Amphibalaninae</taxon>
        <taxon>Amphibalanus</taxon>
    </lineage>
</organism>
<feature type="transmembrane region" description="Helical" evidence="12">
    <location>
        <begin position="132"/>
        <end position="153"/>
    </location>
</feature>
<dbReference type="PANTHER" id="PTHR21522:SF32">
    <property type="entry name" value="OTOPETRIN-2"/>
    <property type="match status" value="1"/>
</dbReference>
<evidence type="ECO:0000256" key="10">
    <source>
        <dbReference type="ARBA" id="ARBA00023303"/>
    </source>
</evidence>
<evidence type="ECO:0000256" key="12">
    <source>
        <dbReference type="SAM" id="Phobius"/>
    </source>
</evidence>
<feature type="transmembrane region" description="Helical" evidence="12">
    <location>
        <begin position="197"/>
        <end position="214"/>
    </location>
</feature>
<dbReference type="Pfam" id="PF03189">
    <property type="entry name" value="Otopetrin"/>
    <property type="match status" value="1"/>
</dbReference>
<evidence type="ECO:0000256" key="4">
    <source>
        <dbReference type="ARBA" id="ARBA00022475"/>
    </source>
</evidence>
<reference evidence="13 14" key="1">
    <citation type="submission" date="2019-07" db="EMBL/GenBank/DDBJ databases">
        <title>Draft genome assembly of a fouling barnacle, Amphibalanus amphitrite (Darwin, 1854): The first reference genome for Thecostraca.</title>
        <authorList>
            <person name="Kim W."/>
        </authorList>
    </citation>
    <scope>NUCLEOTIDE SEQUENCE [LARGE SCALE GENOMIC DNA]</scope>
    <source>
        <strain evidence="13">SNU_AA5</strain>
        <tissue evidence="13">Soma without cirri and trophi</tissue>
    </source>
</reference>
<keyword evidence="6" id="KW-0375">Hydrogen ion transport</keyword>
<feature type="transmembrane region" description="Helical" evidence="12">
    <location>
        <begin position="234"/>
        <end position="253"/>
    </location>
</feature>
<proteinExistence type="inferred from homology"/>
<dbReference type="GO" id="GO:0005886">
    <property type="term" value="C:plasma membrane"/>
    <property type="evidence" value="ECO:0007669"/>
    <property type="project" value="UniProtKB-SubCell"/>
</dbReference>
<accession>A0A6A4W7X4</accession>
<keyword evidence="4" id="KW-1003">Cell membrane</keyword>
<evidence type="ECO:0000313" key="13">
    <source>
        <dbReference type="EMBL" id="KAF0303857.1"/>
    </source>
</evidence>
<sequence>MDEPTHAYSDNPDRDSLDGNLPSSSHGTATNPPPAPPLGPLATPASFTKGPNAKKKHKKLKADDTVASTDKEKTMKRQDSESGDSAWEETEPCTHMWVVLSSMYGKLVVLLTIAFCLTEVMDNSILPLTFQFMMYLYVGSIIAILCIYITVVADNIPSVTSSKQDLTQADPDITSLASFGTLKRAHISRSKTTRTSFYLRVGALLFGFGTLVFNGLEIAMRSTTDTACSGELSFAHPILQAIFTFLQMHFLFVNSEVVVEKFGQMARFGFIHLVATNLSVWFRMVIWDSAHEWVHFVHLHAQPDRPLQYGGTPSPSALRLQGFPGLKDLGYEGYLDVDVTTEASPVDRSLDLGMRDSGVLYYGNPFTCRVCDGTVLSTDRCSPSQLRMRQRVMRLYQCYNNNTLGQMWTKSMPYLFPFIVEYSLIAAAVTYIMWKSVGRERSKQAETKKADSDSTLDSRRRKQWRTDCRAASKGLFLGLLCLVGGIVVLIIFFVMKDTTEFQGQMFWLSAGTQLVVLSLSVVMTLVGFYQVPKLSVTHKKKPLHLDSMLSSVTIVGVYLLGIFGLIVGGIELNEPRHLVLFVLNVTLIVQTTCQGMLVSEASRRQCATRQQQMA</sequence>
<evidence type="ECO:0000256" key="6">
    <source>
        <dbReference type="ARBA" id="ARBA00022781"/>
    </source>
</evidence>
<evidence type="ECO:0000256" key="7">
    <source>
        <dbReference type="ARBA" id="ARBA00022989"/>
    </source>
</evidence>
<keyword evidence="9 12" id="KW-0472">Membrane</keyword>
<feature type="transmembrane region" description="Helical" evidence="12">
    <location>
        <begin position="414"/>
        <end position="434"/>
    </location>
</feature>
<evidence type="ECO:0000256" key="8">
    <source>
        <dbReference type="ARBA" id="ARBA00023065"/>
    </source>
</evidence>
<comment type="similarity">
    <text evidence="2">Belongs to the otopetrin family.</text>
</comment>
<comment type="subcellular location">
    <subcellularLocation>
        <location evidence="1">Cell membrane</location>
        <topology evidence="1">Multi-pass membrane protein</topology>
    </subcellularLocation>
</comment>
<feature type="transmembrane region" description="Helical" evidence="12">
    <location>
        <begin position="578"/>
        <end position="599"/>
    </location>
</feature>
<feature type="compositionally biased region" description="Basic and acidic residues" evidence="11">
    <location>
        <begin position="61"/>
        <end position="80"/>
    </location>
</feature>
<dbReference type="PANTHER" id="PTHR21522">
    <property type="entry name" value="PROTON CHANNEL OTOP"/>
    <property type="match status" value="1"/>
</dbReference>
<feature type="region of interest" description="Disordered" evidence="11">
    <location>
        <begin position="1"/>
        <end position="88"/>
    </location>
</feature>
<dbReference type="AlphaFoldDB" id="A0A6A4W7X4"/>
<feature type="transmembrane region" description="Helical" evidence="12">
    <location>
        <begin position="549"/>
        <end position="572"/>
    </location>
</feature>
<evidence type="ECO:0000313" key="14">
    <source>
        <dbReference type="Proteomes" id="UP000440578"/>
    </source>
</evidence>
<gene>
    <name evidence="13" type="ORF">FJT64_024219</name>
</gene>
<keyword evidence="14" id="KW-1185">Reference proteome</keyword>
<keyword evidence="8" id="KW-0406">Ion transport</keyword>
<protein>
    <submittedName>
        <fullName evidence="13">Proton channel OtopLc</fullName>
    </submittedName>
</protein>
<dbReference type="EMBL" id="VIIS01000911">
    <property type="protein sequence ID" value="KAF0303857.1"/>
    <property type="molecule type" value="Genomic_DNA"/>
</dbReference>
<keyword evidence="5 12" id="KW-0812">Transmembrane</keyword>
<keyword evidence="7 12" id="KW-1133">Transmembrane helix</keyword>
<evidence type="ECO:0000256" key="2">
    <source>
        <dbReference type="ARBA" id="ARBA00006513"/>
    </source>
</evidence>
<keyword evidence="10" id="KW-0407">Ion channel</keyword>
<name>A0A6A4W7X4_AMPAM</name>
<comment type="caution">
    <text evidence="13">The sequence shown here is derived from an EMBL/GenBank/DDBJ whole genome shotgun (WGS) entry which is preliminary data.</text>
</comment>
<feature type="transmembrane region" description="Helical" evidence="12">
    <location>
        <begin position="265"/>
        <end position="286"/>
    </location>
</feature>
<evidence type="ECO:0000256" key="9">
    <source>
        <dbReference type="ARBA" id="ARBA00023136"/>
    </source>
</evidence>
<evidence type="ECO:0000256" key="3">
    <source>
        <dbReference type="ARBA" id="ARBA00022448"/>
    </source>
</evidence>
<dbReference type="OrthoDB" id="6429739at2759"/>
<feature type="transmembrane region" description="Helical" evidence="12">
    <location>
        <begin position="470"/>
        <end position="494"/>
    </location>
</feature>
<feature type="transmembrane region" description="Helical" evidence="12">
    <location>
        <begin position="506"/>
        <end position="529"/>
    </location>
</feature>
<dbReference type="InterPro" id="IPR004878">
    <property type="entry name" value="Otopetrin"/>
</dbReference>